<feature type="compositionally biased region" description="Low complexity" evidence="1">
    <location>
        <begin position="55"/>
        <end position="77"/>
    </location>
</feature>
<comment type="caution">
    <text evidence="2">The sequence shown here is derived from an EMBL/GenBank/DDBJ whole genome shotgun (WGS) entry which is preliminary data.</text>
</comment>
<dbReference type="EMBL" id="JABSTU010000007">
    <property type="protein sequence ID" value="KAH8024694.1"/>
    <property type="molecule type" value="Genomic_DNA"/>
</dbReference>
<evidence type="ECO:0008006" key="4">
    <source>
        <dbReference type="Google" id="ProtNLM"/>
    </source>
</evidence>
<name>A0A9J6DRU2_RHIMP</name>
<feature type="region of interest" description="Disordered" evidence="1">
    <location>
        <begin position="861"/>
        <end position="885"/>
    </location>
</feature>
<dbReference type="AlphaFoldDB" id="A0A9J6DRU2"/>
<feature type="region of interest" description="Disordered" evidence="1">
    <location>
        <begin position="1"/>
        <end position="113"/>
    </location>
</feature>
<feature type="compositionally biased region" description="Acidic residues" evidence="1">
    <location>
        <begin position="40"/>
        <end position="50"/>
    </location>
</feature>
<evidence type="ECO:0000313" key="3">
    <source>
        <dbReference type="Proteomes" id="UP000821866"/>
    </source>
</evidence>
<reference evidence="2" key="1">
    <citation type="journal article" date="2020" name="Cell">
        <title>Large-Scale Comparative Analyses of Tick Genomes Elucidate Their Genetic Diversity and Vector Capacities.</title>
        <authorList>
            <consortium name="Tick Genome and Microbiome Consortium (TIGMIC)"/>
            <person name="Jia N."/>
            <person name="Wang J."/>
            <person name="Shi W."/>
            <person name="Du L."/>
            <person name="Sun Y."/>
            <person name="Zhan W."/>
            <person name="Jiang J.F."/>
            <person name="Wang Q."/>
            <person name="Zhang B."/>
            <person name="Ji P."/>
            <person name="Bell-Sakyi L."/>
            <person name="Cui X.M."/>
            <person name="Yuan T.T."/>
            <person name="Jiang B.G."/>
            <person name="Yang W.F."/>
            <person name="Lam T.T."/>
            <person name="Chang Q.C."/>
            <person name="Ding S.J."/>
            <person name="Wang X.J."/>
            <person name="Zhu J.G."/>
            <person name="Ruan X.D."/>
            <person name="Zhao L."/>
            <person name="Wei J.T."/>
            <person name="Ye R.Z."/>
            <person name="Que T.C."/>
            <person name="Du C.H."/>
            <person name="Zhou Y.H."/>
            <person name="Cheng J.X."/>
            <person name="Dai P.F."/>
            <person name="Guo W.B."/>
            <person name="Han X.H."/>
            <person name="Huang E.J."/>
            <person name="Li L.F."/>
            <person name="Wei W."/>
            <person name="Gao Y.C."/>
            <person name="Liu J.Z."/>
            <person name="Shao H.Z."/>
            <person name="Wang X."/>
            <person name="Wang C.C."/>
            <person name="Yang T.C."/>
            <person name="Huo Q.B."/>
            <person name="Li W."/>
            <person name="Chen H.Y."/>
            <person name="Chen S.E."/>
            <person name="Zhou L.G."/>
            <person name="Ni X.B."/>
            <person name="Tian J.H."/>
            <person name="Sheng Y."/>
            <person name="Liu T."/>
            <person name="Pan Y.S."/>
            <person name="Xia L.Y."/>
            <person name="Li J."/>
            <person name="Zhao F."/>
            <person name="Cao W.C."/>
        </authorList>
    </citation>
    <scope>NUCLEOTIDE SEQUENCE</scope>
    <source>
        <strain evidence="2">Rmic-2018</strain>
    </source>
</reference>
<dbReference type="VEuPathDB" id="VectorBase:LOC119160849"/>
<gene>
    <name evidence="2" type="ORF">HPB51_000525</name>
</gene>
<accession>A0A9J6DRU2</accession>
<dbReference type="Proteomes" id="UP000821866">
    <property type="component" value="Unassembled WGS sequence"/>
</dbReference>
<keyword evidence="3" id="KW-1185">Reference proteome</keyword>
<feature type="compositionally biased region" description="Polar residues" evidence="1">
    <location>
        <begin position="19"/>
        <end position="31"/>
    </location>
</feature>
<sequence length="968" mass="108546">MPSSSDEADSDTERADPPSRTTSLKSRNSHIASPGSERPESEEDFPESDNEPVTSSGGRLGSSAGSAMEAPAAAPEAQEQRNSADPSQKFPAREPHAPADEQPAADPVTEPDPSCKARFGDLFTQLVTEKVVLSKGDILLMALKHAVKNNLTLLGLTSLIDLINRIFDKPILPHSQYHLHKLFSETGTTMTFFFFCPRCFSHIGSLETNSYLKCSKCSHTTFVSSLSDAPFFVTLDVESQLQRLLKDCDLLDLTKPLPTNGTFSDIWDGTMYRTFVAESQHCGPRISFSLNADGTPLFKSSGTSIWPIQLIVNELPPQQRMSKLVLAALWFWKEKPNMALFQGTFVEKMNELCENGVELQRQGRVEKYKVYCICSSVDSVARAPMQGVTQFNGYFGCNWCLQRGERAGGATKYPVEEVEPTERSELQMLNDMEIALKGGVPVQGVKTVSPLINLPHFNIVWSFVPDYMHCVLLGVARQFLELWFNSDSACSISRHQHIVDRRLMSIKPPMDVKRLPRPTKERKWWKAKELESWLLCYSVPVLHGILEKPYMQHWACLVEALHIMLQRAISPTELTIAEGLLLEFHVRAELLFGKSVMTFNMHQLTHIAKSVRHWGPLWAHSAFPFEAGNGSLKKAVKAANGIPHQVCRVLQMESMVVELQRQAISPSVAEYCSSFDGTKTQKSVLSSGGYRFFGHGSRRASAGLQPSLHDTTLEFTKYRRMLAKGSIITDSMYASNKRTNSSVVELQNGHFVIVEEIYHGSDNKAYISARKLSCSPVMYNLVAMSHVLKVNHKAANTSLVECSEIRKVVVFVELERASYVCFPPSSFTLHRPDALTKDEGTIIMQETSGLRSDCARRGQRIARPPYHLRPRKQPTAPQNGQQDSRAHSYTAMAMHVDSNGQSSKPVHGTEVYTAVRKKMPRLWKQWKSLRLRRTSGIQQRPSWFYTPVSATSKTTHLHMIQLRRSGPK</sequence>
<feature type="compositionally biased region" description="Acidic residues" evidence="1">
    <location>
        <begin position="1"/>
        <end position="10"/>
    </location>
</feature>
<dbReference type="PANTHER" id="PTHR46579:SF1">
    <property type="entry name" value="F5_8 TYPE C DOMAIN-CONTAINING PROTEIN"/>
    <property type="match status" value="1"/>
</dbReference>
<organism evidence="2 3">
    <name type="scientific">Rhipicephalus microplus</name>
    <name type="common">Cattle tick</name>
    <name type="synonym">Boophilus microplus</name>
    <dbReference type="NCBI Taxonomy" id="6941"/>
    <lineage>
        <taxon>Eukaryota</taxon>
        <taxon>Metazoa</taxon>
        <taxon>Ecdysozoa</taxon>
        <taxon>Arthropoda</taxon>
        <taxon>Chelicerata</taxon>
        <taxon>Arachnida</taxon>
        <taxon>Acari</taxon>
        <taxon>Parasitiformes</taxon>
        <taxon>Ixodida</taxon>
        <taxon>Ixodoidea</taxon>
        <taxon>Ixodidae</taxon>
        <taxon>Rhipicephalinae</taxon>
        <taxon>Rhipicephalus</taxon>
        <taxon>Boophilus</taxon>
    </lineage>
</organism>
<evidence type="ECO:0000256" key="1">
    <source>
        <dbReference type="SAM" id="MobiDB-lite"/>
    </source>
</evidence>
<dbReference type="PANTHER" id="PTHR46579">
    <property type="entry name" value="F5/8 TYPE C DOMAIN-CONTAINING PROTEIN-RELATED"/>
    <property type="match status" value="1"/>
</dbReference>
<protein>
    <recommendedName>
        <fullName evidence="4">Cr1-8 nvi</fullName>
    </recommendedName>
</protein>
<evidence type="ECO:0000313" key="2">
    <source>
        <dbReference type="EMBL" id="KAH8024694.1"/>
    </source>
</evidence>
<reference evidence="2" key="2">
    <citation type="submission" date="2021-09" db="EMBL/GenBank/DDBJ databases">
        <authorList>
            <person name="Jia N."/>
            <person name="Wang J."/>
            <person name="Shi W."/>
            <person name="Du L."/>
            <person name="Sun Y."/>
            <person name="Zhan W."/>
            <person name="Jiang J."/>
            <person name="Wang Q."/>
            <person name="Zhang B."/>
            <person name="Ji P."/>
            <person name="Sakyi L.B."/>
            <person name="Cui X."/>
            <person name="Yuan T."/>
            <person name="Jiang B."/>
            <person name="Yang W."/>
            <person name="Lam T.T.-Y."/>
            <person name="Chang Q."/>
            <person name="Ding S."/>
            <person name="Wang X."/>
            <person name="Zhu J."/>
            <person name="Ruan X."/>
            <person name="Zhao L."/>
            <person name="Wei J."/>
            <person name="Que T."/>
            <person name="Du C."/>
            <person name="Cheng J."/>
            <person name="Dai P."/>
            <person name="Han X."/>
            <person name="Huang E."/>
            <person name="Gao Y."/>
            <person name="Liu J."/>
            <person name="Shao H."/>
            <person name="Ye R."/>
            <person name="Li L."/>
            <person name="Wei W."/>
            <person name="Wang X."/>
            <person name="Wang C."/>
            <person name="Huo Q."/>
            <person name="Li W."/>
            <person name="Guo W."/>
            <person name="Chen H."/>
            <person name="Chen S."/>
            <person name="Zhou L."/>
            <person name="Zhou L."/>
            <person name="Ni X."/>
            <person name="Tian J."/>
            <person name="Zhou Y."/>
            <person name="Sheng Y."/>
            <person name="Liu T."/>
            <person name="Pan Y."/>
            <person name="Xia L."/>
            <person name="Li J."/>
            <person name="Zhao F."/>
            <person name="Cao W."/>
        </authorList>
    </citation>
    <scope>NUCLEOTIDE SEQUENCE</scope>
    <source>
        <strain evidence="2">Rmic-2018</strain>
        <tissue evidence="2">Larvae</tissue>
    </source>
</reference>
<proteinExistence type="predicted"/>